<protein>
    <submittedName>
        <fullName evidence="3">Uncharacterized protein</fullName>
    </submittedName>
</protein>
<gene>
    <name evidence="3" type="ORF">SAMN04489758_14713</name>
</gene>
<evidence type="ECO:0000313" key="4">
    <source>
        <dbReference type="Proteomes" id="UP000198558"/>
    </source>
</evidence>
<dbReference type="AlphaFoldDB" id="A0A1I0HBP3"/>
<dbReference type="RefSeq" id="WP_092356387.1">
    <property type="nucleotide sequence ID" value="NZ_CASVCK010000020.1"/>
</dbReference>
<evidence type="ECO:0000313" key="3">
    <source>
        <dbReference type="EMBL" id="SET81217.1"/>
    </source>
</evidence>
<dbReference type="Proteomes" id="UP000198558">
    <property type="component" value="Unassembled WGS sequence"/>
</dbReference>
<dbReference type="OrthoDB" id="1655503at2"/>
<feature type="compositionally biased region" description="Polar residues" evidence="1">
    <location>
        <begin position="198"/>
        <end position="210"/>
    </location>
</feature>
<dbReference type="EMBL" id="FOIN01000047">
    <property type="protein sequence ID" value="SET81217.1"/>
    <property type="molecule type" value="Genomic_DNA"/>
</dbReference>
<feature type="region of interest" description="Disordered" evidence="1">
    <location>
        <begin position="184"/>
        <end position="210"/>
    </location>
</feature>
<evidence type="ECO:0000256" key="2">
    <source>
        <dbReference type="SAM" id="Phobius"/>
    </source>
</evidence>
<accession>A0A1I0HBP3</accession>
<evidence type="ECO:0000256" key="1">
    <source>
        <dbReference type="SAM" id="MobiDB-lite"/>
    </source>
</evidence>
<keyword evidence="2" id="KW-0812">Transmembrane</keyword>
<keyword evidence="2" id="KW-1133">Transmembrane helix</keyword>
<reference evidence="4" key="1">
    <citation type="submission" date="2016-10" db="EMBL/GenBank/DDBJ databases">
        <authorList>
            <person name="Varghese N."/>
            <person name="Submissions S."/>
        </authorList>
    </citation>
    <scope>NUCLEOTIDE SEQUENCE [LARGE SCALE GENOMIC DNA]</scope>
    <source>
        <strain evidence="4">DSM 1551</strain>
    </source>
</reference>
<keyword evidence="4" id="KW-1185">Reference proteome</keyword>
<proteinExistence type="predicted"/>
<feature type="compositionally biased region" description="Basic and acidic residues" evidence="1">
    <location>
        <begin position="184"/>
        <end position="197"/>
    </location>
</feature>
<feature type="transmembrane region" description="Helical" evidence="2">
    <location>
        <begin position="277"/>
        <end position="301"/>
    </location>
</feature>
<keyword evidence="2" id="KW-0472">Membrane</keyword>
<dbReference type="GeneID" id="78289390"/>
<organism evidence="3 4">
    <name type="scientific">Thomasclavelia cocleata</name>
    <dbReference type="NCBI Taxonomy" id="69824"/>
    <lineage>
        <taxon>Bacteria</taxon>
        <taxon>Bacillati</taxon>
        <taxon>Bacillota</taxon>
        <taxon>Erysipelotrichia</taxon>
        <taxon>Erysipelotrichales</taxon>
        <taxon>Coprobacillaceae</taxon>
        <taxon>Thomasclavelia</taxon>
    </lineage>
</organism>
<sequence>MVNSRIDKYRDLRSGLKEEVGINRDNMSDVIDAVVDTDDEDDFLMSVNRLFDKPNEKKEIEDTLTEAKTFEQMRQESSEEIDRALRSAKVSVGKEAQYNTRMDILNKIREPEKQVVRIDNFDNVETSQFSKGYFVKQDKEEIVEAPEDVVAKEVKKKMTLMERLASMSPAEDAKKAKDILEEKNDILENKIPKEENQKSTNETDTLQQTASLEDMLRQIKEKDQREVEKVLQQQKEADSNIKTIKNETTAQTENKENKVGSRVEVVEEKKNERIVNVLNYIIIFLVVVFIGLCGMIGYQLFF</sequence>
<name>A0A1I0HBP3_9FIRM</name>